<evidence type="ECO:0000313" key="2">
    <source>
        <dbReference type="Proteomes" id="UP001305521"/>
    </source>
</evidence>
<dbReference type="Proteomes" id="UP001305521">
    <property type="component" value="Chromosome"/>
</dbReference>
<dbReference type="InterPro" id="IPR036249">
    <property type="entry name" value="Thioredoxin-like_sf"/>
</dbReference>
<reference evidence="1 2" key="1">
    <citation type="submission" date="2023-11" db="EMBL/GenBank/DDBJ databases">
        <title>Arctic aerobic anoxygenic photoheterotroph Sediminicoccus rosea KRV36 adapts its photosynthesis to long days of polar summer.</title>
        <authorList>
            <person name="Tomasch J."/>
            <person name="Kopejtka K."/>
            <person name="Bily T."/>
            <person name="Gardiner A.T."/>
            <person name="Gardian Z."/>
            <person name="Shivaramu S."/>
            <person name="Koblizek M."/>
            <person name="Engelhardt F."/>
            <person name="Kaftan D."/>
        </authorList>
    </citation>
    <scope>NUCLEOTIDE SEQUENCE [LARGE SCALE GENOMIC DNA]</scope>
    <source>
        <strain evidence="1 2">R-30</strain>
    </source>
</reference>
<dbReference type="RefSeq" id="WP_318648199.1">
    <property type="nucleotide sequence ID" value="NZ_CP137852.1"/>
</dbReference>
<protein>
    <submittedName>
        <fullName evidence="1">DUF1223 domain-containing protein</fullName>
    </submittedName>
</protein>
<gene>
    <name evidence="1" type="ORF">R9Z33_19360</name>
</gene>
<dbReference type="PANTHER" id="PTHR36057:SF1">
    <property type="entry name" value="LIPOPROTEIN LIPID ATTACHMENT SITE-LIKE PROTEIN, PUTATIVE (DUF1223)-RELATED"/>
    <property type="match status" value="1"/>
</dbReference>
<sequence length="230" mass="24510">MQRRLILSALPAAAILRGRAAEARTHAVLAELFTSQSCSSCPPADALLIELIRERPDVLALSFHVTTWDRLGWKDRFSLPAATERQRRYAALLRDGRYHGQVYTPQLVIQGRRDAVGSDRSAVLAELRAAPAASGVELALEPSGSEVRVEIGAGAATAWLLGFDPLHQTDVRSGENGGRRLAYGNVVRSIARVPLPPGGGLRQQMARGTGERVAVLVHGADGAVLALASG</sequence>
<evidence type="ECO:0000313" key="1">
    <source>
        <dbReference type="EMBL" id="WPB84243.1"/>
    </source>
</evidence>
<accession>A0ABZ0PEV8</accession>
<dbReference type="Pfam" id="PF06764">
    <property type="entry name" value="DUF1223"/>
    <property type="match status" value="1"/>
</dbReference>
<dbReference type="SUPFAM" id="SSF52833">
    <property type="entry name" value="Thioredoxin-like"/>
    <property type="match status" value="1"/>
</dbReference>
<dbReference type="InterPro" id="IPR010634">
    <property type="entry name" value="DUF1223"/>
</dbReference>
<dbReference type="EMBL" id="CP137852">
    <property type="protein sequence ID" value="WPB84243.1"/>
    <property type="molecule type" value="Genomic_DNA"/>
</dbReference>
<organism evidence="1 2">
    <name type="scientific">Sediminicoccus rosea</name>
    <dbReference type="NCBI Taxonomy" id="1225128"/>
    <lineage>
        <taxon>Bacteria</taxon>
        <taxon>Pseudomonadati</taxon>
        <taxon>Pseudomonadota</taxon>
        <taxon>Alphaproteobacteria</taxon>
        <taxon>Acetobacterales</taxon>
        <taxon>Roseomonadaceae</taxon>
        <taxon>Sediminicoccus</taxon>
    </lineage>
</organism>
<keyword evidence="2" id="KW-1185">Reference proteome</keyword>
<proteinExistence type="predicted"/>
<name>A0ABZ0PEV8_9PROT</name>
<dbReference type="PANTHER" id="PTHR36057">
    <property type="match status" value="1"/>
</dbReference>